<reference evidence="1 2" key="1">
    <citation type="submission" date="2016-02" db="EMBL/GenBank/DDBJ databases">
        <title>Corynebacterium glutamicum N24 whole genome sequencing project.</title>
        <authorList>
            <person name="Matsutani M."/>
            <person name="Nangtapong N."/>
            <person name="Yakushi T."/>
            <person name="Matsushita K."/>
        </authorList>
    </citation>
    <scope>NUCLEOTIDE SEQUENCE [LARGE SCALE GENOMIC DNA]</scope>
    <source>
        <strain evidence="1 2">N24</strain>
    </source>
</reference>
<evidence type="ECO:0000313" key="1">
    <source>
        <dbReference type="EMBL" id="BAU97215.1"/>
    </source>
</evidence>
<name>A0A169S6N8_9CORY</name>
<keyword evidence="2" id="KW-1185">Reference proteome</keyword>
<dbReference type="KEGG" id="csur:N24_2953"/>
<dbReference type="InterPro" id="IPR016541">
    <property type="entry name" value="UCP008505"/>
</dbReference>
<evidence type="ECO:0000313" key="2">
    <source>
        <dbReference type="Proteomes" id="UP000218244"/>
    </source>
</evidence>
<dbReference type="Proteomes" id="UP000218244">
    <property type="component" value="Chromosome"/>
</dbReference>
<gene>
    <name evidence="1" type="ORF">N24_2953</name>
</gene>
<dbReference type="SUPFAM" id="SSF88723">
    <property type="entry name" value="PIN domain-like"/>
    <property type="match status" value="1"/>
</dbReference>
<dbReference type="Pfam" id="PF14367">
    <property type="entry name" value="DUF4411"/>
    <property type="match status" value="1"/>
</dbReference>
<proteinExistence type="predicted"/>
<organism evidence="1 2">
    <name type="scientific">Corynebacterium suranareeae</name>
    <dbReference type="NCBI Taxonomy" id="2506452"/>
    <lineage>
        <taxon>Bacteria</taxon>
        <taxon>Bacillati</taxon>
        <taxon>Actinomycetota</taxon>
        <taxon>Actinomycetes</taxon>
        <taxon>Mycobacteriales</taxon>
        <taxon>Corynebacteriaceae</taxon>
        <taxon>Corynebacterium</taxon>
    </lineage>
</organism>
<dbReference type="EMBL" id="AP017369">
    <property type="protein sequence ID" value="BAU97215.1"/>
    <property type="molecule type" value="Genomic_DNA"/>
</dbReference>
<dbReference type="InterPro" id="IPR029060">
    <property type="entry name" value="PIN-like_dom_sf"/>
</dbReference>
<accession>A0A169S6N8</accession>
<dbReference type="AlphaFoldDB" id="A0A169S6N8"/>
<protein>
    <submittedName>
        <fullName evidence="1">PIN domain-containing protein</fullName>
    </submittedName>
</protein>
<dbReference type="RefSeq" id="WP_096458897.1">
    <property type="nucleotide sequence ID" value="NZ_AP017369.1"/>
</dbReference>
<sequence length="164" mass="18250">MYLLDANILMTAADSHYPHDVVPGFWTQILDSLATGESKIPESVHKELIAYRAKWVSTWTKTNAAPEFILNEDSAQIQELALITNWVINIRQPPFKISDRNRFLSGADPRIIAVAAVTKSTIVTYEKPAVDPTSRKVKIPDVAAQFGVSCVTPIEMLRGCNRVI</sequence>